<dbReference type="Proteomes" id="UP000271162">
    <property type="component" value="Unassembled WGS sequence"/>
</dbReference>
<dbReference type="EMBL" id="UYSL01001794">
    <property type="protein sequence ID" value="VDL65480.1"/>
    <property type="molecule type" value="Genomic_DNA"/>
</dbReference>
<dbReference type="Pfam" id="PF00106">
    <property type="entry name" value="adh_short"/>
    <property type="match status" value="1"/>
</dbReference>
<dbReference type="InterPro" id="IPR036291">
    <property type="entry name" value="NAD(P)-bd_dom_sf"/>
</dbReference>
<sequence>MPRFQDKVVIITGSSSGIGATTALLFAKEGARITITGRKQDKLKEIHDSIVAAGVSEGRILSVIGDVRNDEVQKELIEKTMAKFGRIDILVNNAGGFLGMAGFDASDEDFAYIVDVNLKSVMQLTRLARPHLIASKGEIVNISSIVGQDFAVS</sequence>
<dbReference type="PRINTS" id="PR00081">
    <property type="entry name" value="GDHRDH"/>
</dbReference>
<dbReference type="PANTHER" id="PTHR44115">
    <property type="entry name" value="PROTEIN CBG09704"/>
    <property type="match status" value="1"/>
</dbReference>
<dbReference type="OMA" id="TAVECEK"/>
<protein>
    <submittedName>
        <fullName evidence="3">Oxidoreductase</fullName>
    </submittedName>
</protein>
<keyword evidence="2" id="KW-1185">Reference proteome</keyword>
<evidence type="ECO:0000313" key="3">
    <source>
        <dbReference type="WBParaSite" id="NBR_0000189101-mRNA-1"/>
    </source>
</evidence>
<dbReference type="AlphaFoldDB" id="A0A0N4XH89"/>
<dbReference type="InterPro" id="IPR002347">
    <property type="entry name" value="SDR_fam"/>
</dbReference>
<dbReference type="PRINTS" id="PR00080">
    <property type="entry name" value="SDRFAMILY"/>
</dbReference>
<dbReference type="STRING" id="27835.A0A0N4XH89"/>
<gene>
    <name evidence="1" type="ORF">NBR_LOCUS1891</name>
</gene>
<reference evidence="1 2" key="2">
    <citation type="submission" date="2018-11" db="EMBL/GenBank/DDBJ databases">
        <authorList>
            <consortium name="Pathogen Informatics"/>
        </authorList>
    </citation>
    <scope>NUCLEOTIDE SEQUENCE [LARGE SCALE GENOMIC DNA]</scope>
</reference>
<reference evidence="3" key="1">
    <citation type="submission" date="2017-02" db="UniProtKB">
        <authorList>
            <consortium name="WormBaseParasite"/>
        </authorList>
    </citation>
    <scope>IDENTIFICATION</scope>
</reference>
<dbReference type="WBParaSite" id="NBR_0000189101-mRNA-1">
    <property type="protein sequence ID" value="NBR_0000189101-mRNA-1"/>
    <property type="gene ID" value="NBR_0000189101"/>
</dbReference>
<evidence type="ECO:0000313" key="2">
    <source>
        <dbReference type="Proteomes" id="UP000271162"/>
    </source>
</evidence>
<dbReference type="Gene3D" id="3.40.50.720">
    <property type="entry name" value="NAD(P)-binding Rossmann-like Domain"/>
    <property type="match status" value="1"/>
</dbReference>
<proteinExistence type="predicted"/>
<organism evidence="3">
    <name type="scientific">Nippostrongylus brasiliensis</name>
    <name type="common">Rat hookworm</name>
    <dbReference type="NCBI Taxonomy" id="27835"/>
    <lineage>
        <taxon>Eukaryota</taxon>
        <taxon>Metazoa</taxon>
        <taxon>Ecdysozoa</taxon>
        <taxon>Nematoda</taxon>
        <taxon>Chromadorea</taxon>
        <taxon>Rhabditida</taxon>
        <taxon>Rhabditina</taxon>
        <taxon>Rhabditomorpha</taxon>
        <taxon>Strongyloidea</taxon>
        <taxon>Heligmosomidae</taxon>
        <taxon>Nippostrongylus</taxon>
    </lineage>
</organism>
<accession>A0A0N4XH89</accession>
<evidence type="ECO:0000313" key="1">
    <source>
        <dbReference type="EMBL" id="VDL65480.1"/>
    </source>
</evidence>
<name>A0A0N4XH89_NIPBR</name>
<dbReference type="PANTHER" id="PTHR44115:SF4">
    <property type="entry name" value="OXIDOREDUCTASE"/>
    <property type="match status" value="1"/>
</dbReference>
<dbReference type="SUPFAM" id="SSF51735">
    <property type="entry name" value="NAD(P)-binding Rossmann-fold domains"/>
    <property type="match status" value="1"/>
</dbReference>